<keyword evidence="1" id="KW-0175">Coiled coil</keyword>
<evidence type="ECO:0000313" key="3">
    <source>
        <dbReference type="Proteomes" id="UP000813463"/>
    </source>
</evidence>
<dbReference type="RefSeq" id="XP_056698275.1">
    <property type="nucleotide sequence ID" value="XM_056842297.1"/>
</dbReference>
<name>A0ABM3RRN8_SPIOL</name>
<dbReference type="InterPro" id="IPR043502">
    <property type="entry name" value="DNA/RNA_pol_sf"/>
</dbReference>
<organism evidence="3 4">
    <name type="scientific">Spinacia oleracea</name>
    <name type="common">Spinach</name>
    <dbReference type="NCBI Taxonomy" id="3562"/>
    <lineage>
        <taxon>Eukaryota</taxon>
        <taxon>Viridiplantae</taxon>
        <taxon>Streptophyta</taxon>
        <taxon>Embryophyta</taxon>
        <taxon>Tracheophyta</taxon>
        <taxon>Spermatophyta</taxon>
        <taxon>Magnoliopsida</taxon>
        <taxon>eudicotyledons</taxon>
        <taxon>Gunneridae</taxon>
        <taxon>Pentapetalae</taxon>
        <taxon>Caryophyllales</taxon>
        <taxon>Chenopodiaceae</taxon>
        <taxon>Chenopodioideae</taxon>
        <taxon>Anserineae</taxon>
        <taxon>Spinacia</taxon>
    </lineage>
</organism>
<protein>
    <recommendedName>
        <fullName evidence="2">Reverse transcriptase domain-containing protein</fullName>
    </recommendedName>
</protein>
<dbReference type="SUPFAM" id="SSF56219">
    <property type="entry name" value="DNase I-like"/>
    <property type="match status" value="1"/>
</dbReference>
<dbReference type="Pfam" id="PF00078">
    <property type="entry name" value="RVT_1"/>
    <property type="match status" value="1"/>
</dbReference>
<reference evidence="4" key="2">
    <citation type="submission" date="2025-08" db="UniProtKB">
        <authorList>
            <consortium name="RefSeq"/>
        </authorList>
    </citation>
    <scope>IDENTIFICATION</scope>
    <source>
        <tissue evidence="4">Leaf</tissue>
    </source>
</reference>
<dbReference type="CDD" id="cd01650">
    <property type="entry name" value="RT_nLTR_like"/>
    <property type="match status" value="1"/>
</dbReference>
<dbReference type="PROSITE" id="PS50878">
    <property type="entry name" value="RT_POL"/>
    <property type="match status" value="1"/>
</dbReference>
<feature type="domain" description="Reverse transcriptase" evidence="2">
    <location>
        <begin position="315"/>
        <end position="618"/>
    </location>
</feature>
<gene>
    <name evidence="4" type="primary">LOC130471939</name>
</gene>
<dbReference type="Gene3D" id="3.60.10.10">
    <property type="entry name" value="Endonuclease/exonuclease/phosphatase"/>
    <property type="match status" value="1"/>
</dbReference>
<dbReference type="Proteomes" id="UP000813463">
    <property type="component" value="Chromosome 4"/>
</dbReference>
<keyword evidence="3" id="KW-1185">Reference proteome</keyword>
<dbReference type="Pfam" id="PF03372">
    <property type="entry name" value="Exo_endo_phos"/>
    <property type="match status" value="1"/>
</dbReference>
<feature type="coiled-coil region" evidence="1">
    <location>
        <begin position="971"/>
        <end position="1006"/>
    </location>
</feature>
<proteinExistence type="predicted"/>
<evidence type="ECO:0000259" key="2">
    <source>
        <dbReference type="PROSITE" id="PS50878"/>
    </source>
</evidence>
<dbReference type="InterPro" id="IPR026960">
    <property type="entry name" value="RVT-Znf"/>
</dbReference>
<accession>A0ABM3RRN8</accession>
<sequence length="1006" mass="115274">MNYSASPRGRIWVGWKHQVVTVQLTKCTKQLIHGDVLAKSGNFQTTFTAVYGLHSVETRRPLWTDLIQLSTVTVGPWLIMGDFNAVLYSGDRINGNPVHDAETRDFEGCIDIADLAEIKSCGHFFSWSNKGKGNPRISSRIDRALGNIDWHNKYVDAVVDFMNPGLSDHSPLLLNCRVEWAAGGRPFKFFNYMATHVDFLKIVQDGWAQRCTGSPMFSLWQKLKVVKGGLKTLHQKEFARLDERIDLLRQELDEESAYWQKSRIQWIKEGDANTKFFFSAMEERISRNNIDVLYNDAGDKLVTTDDIKAEIKGFYVNLIGTAAPHLTGIDIELVRQGKQLSPLAAENLIQPVTNKEIDEALKGIDVNKDPGIDGLNGLFFRKAWDIVKEEVMQPVFGEIVGSAQSGFIPGRVISDNILMATELVKCYSKKHVSPRCMIKVDLKKAYDSLEWPFLKSMLQELGFPDKFVKWIMSCLCSVSYSILVNGFPSKPIPSQNGLRQGDPMSPFLFAIGMEYLSRCLSSLNNSKGFRFHPRCKRIELTHMMFAYDLLMFSRGDDASVSLLFEAFSKFSAASGLEANMMKSELYLAGVPDSVAHSILAKIGIPRGSFPFKYLSVPLSTRKLSFADCKPLIEKTVARVRSWSAKLLSYAGRLQLVRSVLFGIQLYWCQIFIMPKKVLKEIQRICRCFLWTGAEGNSRKALVAWDQLCLPKVCGGWNLKDLPLWNKSAVAKHCWALSLKADKLWVKWIHTYYVKHNDLWTMPIPNGLSWSLKNIWQQRETLSSPGDMQKFVTSGKFKIQRLYNHLRQQGEPVRWKRIVCNSHASPKSVFIVWLALQDRLATKDRLRRWNIIVDSVCSLCHNTDESRDHLFFECSYSAEIWSQVLQRSGIHRASGTWNEEVQWVQKVSRSTRSKARLCNSLFCETVYSIWLARNSKIFSNQFEKPYRNWGKVTAEIRVKGRDNPGLVFMNVVATIKNHRKEKERKLKERQEELLRAQREEEEEMRKK</sequence>
<evidence type="ECO:0000256" key="1">
    <source>
        <dbReference type="SAM" id="Coils"/>
    </source>
</evidence>
<dbReference type="InterPro" id="IPR000477">
    <property type="entry name" value="RT_dom"/>
</dbReference>
<dbReference type="Pfam" id="PF13966">
    <property type="entry name" value="zf-RVT"/>
    <property type="match status" value="1"/>
</dbReference>
<reference evidence="3" key="1">
    <citation type="journal article" date="2021" name="Nat. Commun.">
        <title>Genomic analyses provide insights into spinach domestication and the genetic basis of agronomic traits.</title>
        <authorList>
            <person name="Cai X."/>
            <person name="Sun X."/>
            <person name="Xu C."/>
            <person name="Sun H."/>
            <person name="Wang X."/>
            <person name="Ge C."/>
            <person name="Zhang Z."/>
            <person name="Wang Q."/>
            <person name="Fei Z."/>
            <person name="Jiao C."/>
            <person name="Wang Q."/>
        </authorList>
    </citation>
    <scope>NUCLEOTIDE SEQUENCE [LARGE SCALE GENOMIC DNA]</scope>
    <source>
        <strain evidence="3">cv. Varoflay</strain>
    </source>
</reference>
<dbReference type="InterPro" id="IPR036691">
    <property type="entry name" value="Endo/exonu/phosph_ase_sf"/>
</dbReference>
<dbReference type="PANTHER" id="PTHR33116:SF84">
    <property type="entry name" value="RNA-DIRECTED DNA POLYMERASE"/>
    <property type="match status" value="1"/>
</dbReference>
<dbReference type="PANTHER" id="PTHR33116">
    <property type="entry name" value="REVERSE TRANSCRIPTASE ZINC-BINDING DOMAIN-CONTAINING PROTEIN-RELATED-RELATED"/>
    <property type="match status" value="1"/>
</dbReference>
<dbReference type="GeneID" id="130471939"/>
<dbReference type="InterPro" id="IPR005135">
    <property type="entry name" value="Endo/exonuclease/phosphatase"/>
</dbReference>
<dbReference type="SUPFAM" id="SSF56672">
    <property type="entry name" value="DNA/RNA polymerases"/>
    <property type="match status" value="1"/>
</dbReference>
<evidence type="ECO:0000313" key="4">
    <source>
        <dbReference type="RefSeq" id="XP_056698275.1"/>
    </source>
</evidence>